<evidence type="ECO:0000313" key="2">
    <source>
        <dbReference type="Proteomes" id="UP000216475"/>
    </source>
</evidence>
<dbReference type="Proteomes" id="UP000216475">
    <property type="component" value="Unassembled WGS sequence"/>
</dbReference>
<protein>
    <submittedName>
        <fullName evidence="1">Uncharacterized protein</fullName>
    </submittedName>
</protein>
<reference evidence="1 2" key="1">
    <citation type="submission" date="2017-07" db="EMBL/GenBank/DDBJ databases">
        <title>Isolation and whole genome analysis of endospore-forming bacteria from heroin.</title>
        <authorList>
            <person name="Kalinowski J."/>
            <person name="Ahrens B."/>
            <person name="Al-Dilaimi A."/>
            <person name="Winkler A."/>
            <person name="Wibberg D."/>
            <person name="Schleenbecker U."/>
            <person name="Ruckert C."/>
            <person name="Wolfel R."/>
            <person name="Grass G."/>
        </authorList>
    </citation>
    <scope>NUCLEOTIDE SEQUENCE [LARGE SCALE GENOMIC DNA]</scope>
    <source>
        <strain evidence="1 2">7509</strain>
    </source>
</reference>
<dbReference type="EMBL" id="NPBH01000066">
    <property type="protein sequence ID" value="PAE06852.1"/>
    <property type="molecule type" value="Genomic_DNA"/>
</dbReference>
<proteinExistence type="predicted"/>
<sequence>MKRVGLLSGPNLLANIVTVREEAENVTFVRLYEEPALRLLFLGRKAEENQEEPSWIYFTSD</sequence>
<dbReference type="AlphaFoldDB" id="A0A268HAF4"/>
<organism evidence="1 2">
    <name type="scientific">Terribacillus saccharophilus</name>
    <dbReference type="NCBI Taxonomy" id="361277"/>
    <lineage>
        <taxon>Bacteria</taxon>
        <taxon>Bacillati</taxon>
        <taxon>Bacillota</taxon>
        <taxon>Bacilli</taxon>
        <taxon>Bacillales</taxon>
        <taxon>Bacillaceae</taxon>
        <taxon>Terribacillus</taxon>
    </lineage>
</organism>
<name>A0A268HAF4_9BACI</name>
<accession>A0A268HAF4</accession>
<gene>
    <name evidence="1" type="ORF">CHI12_14725</name>
</gene>
<comment type="caution">
    <text evidence="1">The sequence shown here is derived from an EMBL/GenBank/DDBJ whole genome shotgun (WGS) entry which is preliminary data.</text>
</comment>
<evidence type="ECO:0000313" key="1">
    <source>
        <dbReference type="EMBL" id="PAE06852.1"/>
    </source>
</evidence>